<keyword evidence="2" id="KW-0547">Nucleotide-binding</keyword>
<evidence type="ECO:0000256" key="2">
    <source>
        <dbReference type="ARBA" id="ARBA00022741"/>
    </source>
</evidence>
<keyword evidence="3 5" id="KW-0067">ATP-binding</keyword>
<dbReference type="InterPro" id="IPR003593">
    <property type="entry name" value="AAA+_ATPase"/>
</dbReference>
<dbReference type="PROSITE" id="PS50893">
    <property type="entry name" value="ABC_TRANSPORTER_2"/>
    <property type="match status" value="1"/>
</dbReference>
<reference evidence="5" key="1">
    <citation type="submission" date="2022-01" db="EMBL/GenBank/DDBJ databases">
        <title>Jiella avicenniae sp. nov., a novel endophytic bacterium isolated from bark of Avicennia marina.</title>
        <authorList>
            <person name="Tuo L."/>
        </authorList>
    </citation>
    <scope>NUCLEOTIDE SEQUENCE</scope>
    <source>
        <strain evidence="5">CBK1P-4</strain>
    </source>
</reference>
<evidence type="ECO:0000256" key="1">
    <source>
        <dbReference type="ARBA" id="ARBA00022448"/>
    </source>
</evidence>
<dbReference type="CDD" id="cd03219">
    <property type="entry name" value="ABC_Mj1267_LivG_branched"/>
    <property type="match status" value="1"/>
</dbReference>
<evidence type="ECO:0000313" key="5">
    <source>
        <dbReference type="EMBL" id="MCE7029400.1"/>
    </source>
</evidence>
<protein>
    <submittedName>
        <fullName evidence="5">ABC transporter ATP-binding protein</fullName>
    </submittedName>
</protein>
<organism evidence="5 6">
    <name type="scientific">Jiella avicenniae</name>
    <dbReference type="NCBI Taxonomy" id="2907202"/>
    <lineage>
        <taxon>Bacteria</taxon>
        <taxon>Pseudomonadati</taxon>
        <taxon>Pseudomonadota</taxon>
        <taxon>Alphaproteobacteria</taxon>
        <taxon>Hyphomicrobiales</taxon>
        <taxon>Aurantimonadaceae</taxon>
        <taxon>Jiella</taxon>
    </lineage>
</organism>
<dbReference type="AlphaFoldDB" id="A0A9X1P0Z7"/>
<dbReference type="PANTHER" id="PTHR45772">
    <property type="entry name" value="CONSERVED COMPONENT OF ABC TRANSPORTER FOR NATURAL AMINO ACIDS-RELATED"/>
    <property type="match status" value="1"/>
</dbReference>
<dbReference type="SMART" id="SM00382">
    <property type="entry name" value="AAA"/>
    <property type="match status" value="1"/>
</dbReference>
<dbReference type="GO" id="GO:0005886">
    <property type="term" value="C:plasma membrane"/>
    <property type="evidence" value="ECO:0007669"/>
    <property type="project" value="TreeGrafter"/>
</dbReference>
<sequence length="251" mass="27084">MTEAPLVVRDLSKSFGGLNVTRSVSLDLKPGEIHALIGPNGAGKSTLINLIAGELRPDSGAIRLNGVDVTGLHSEQRVRSGLARSFQVSSVLKDFTVLENALLAVVGRRQPALNWWRSTLSDTQGVEEAMAALEKVGLARRANAKVATLSYGERRHLELAMALALKPKVLLLDEPMAGVGTEEGHELTELVSNLRTDCAILLVEHDMDVVFALADRVSVLVEGRMIATGAPAEVREMESVQHAYFGTEDVW</sequence>
<gene>
    <name evidence="5" type="ORF">LZD57_15520</name>
</gene>
<proteinExistence type="predicted"/>
<dbReference type="SUPFAM" id="SSF52540">
    <property type="entry name" value="P-loop containing nucleoside triphosphate hydrolases"/>
    <property type="match status" value="1"/>
</dbReference>
<dbReference type="InterPro" id="IPR003439">
    <property type="entry name" value="ABC_transporter-like_ATP-bd"/>
</dbReference>
<evidence type="ECO:0000313" key="6">
    <source>
        <dbReference type="Proteomes" id="UP001139035"/>
    </source>
</evidence>
<dbReference type="Proteomes" id="UP001139035">
    <property type="component" value="Unassembled WGS sequence"/>
</dbReference>
<keyword evidence="1" id="KW-0813">Transport</keyword>
<feature type="domain" description="ABC transporter" evidence="4">
    <location>
        <begin position="6"/>
        <end position="247"/>
    </location>
</feature>
<dbReference type="InterPro" id="IPR027417">
    <property type="entry name" value="P-loop_NTPase"/>
</dbReference>
<dbReference type="PANTHER" id="PTHR45772:SF2">
    <property type="entry name" value="ABC TRANSPORTER ATP-BINDING PROTEIN"/>
    <property type="match status" value="1"/>
</dbReference>
<dbReference type="Pfam" id="PF00005">
    <property type="entry name" value="ABC_tran"/>
    <property type="match status" value="1"/>
</dbReference>
<name>A0A9X1P0Z7_9HYPH</name>
<evidence type="ECO:0000256" key="3">
    <source>
        <dbReference type="ARBA" id="ARBA00022840"/>
    </source>
</evidence>
<dbReference type="EMBL" id="JAJUWU010000016">
    <property type="protein sequence ID" value="MCE7029400.1"/>
    <property type="molecule type" value="Genomic_DNA"/>
</dbReference>
<dbReference type="RefSeq" id="WP_233720394.1">
    <property type="nucleotide sequence ID" value="NZ_JAJUWU010000016.1"/>
</dbReference>
<comment type="caution">
    <text evidence="5">The sequence shown here is derived from an EMBL/GenBank/DDBJ whole genome shotgun (WGS) entry which is preliminary data.</text>
</comment>
<keyword evidence="6" id="KW-1185">Reference proteome</keyword>
<dbReference type="GO" id="GO:0016887">
    <property type="term" value="F:ATP hydrolysis activity"/>
    <property type="evidence" value="ECO:0007669"/>
    <property type="project" value="InterPro"/>
</dbReference>
<accession>A0A9X1P0Z7</accession>
<dbReference type="Gene3D" id="3.40.50.300">
    <property type="entry name" value="P-loop containing nucleotide triphosphate hydrolases"/>
    <property type="match status" value="1"/>
</dbReference>
<dbReference type="InterPro" id="IPR051120">
    <property type="entry name" value="ABC_AA/LPS_Transport"/>
</dbReference>
<dbReference type="GO" id="GO:0005524">
    <property type="term" value="F:ATP binding"/>
    <property type="evidence" value="ECO:0007669"/>
    <property type="project" value="UniProtKB-KW"/>
</dbReference>
<evidence type="ECO:0000259" key="4">
    <source>
        <dbReference type="PROSITE" id="PS50893"/>
    </source>
</evidence>